<gene>
    <name evidence="2" type="ORF">FB473_002330</name>
</gene>
<dbReference type="Pfam" id="PF09949">
    <property type="entry name" value="APP1_cat"/>
    <property type="match status" value="1"/>
</dbReference>
<comment type="caution">
    <text evidence="2">The sequence shown here is derived from an EMBL/GenBank/DDBJ whole genome shotgun (WGS) entry which is preliminary data.</text>
</comment>
<sequence>MSGTTAQLVRRLVSSSTDAGDEAMILRLLEGASPGDLNEVLADQDLARSLVSSLNDRPFGGPDNRAALFELLGSGRRGELGIPARAGLIRAIQERRLGPREERLVRDLITELHGGDLTALKNLVDAGADHDDLEKLVFRDVGSAVLRQEILAHIAVEAKAVRVDAERAGAAGTEAKVLSDIDDTAICTLKDTRFPKGTLYPGVLALWKALDEGPTGTGRTIGDLTFVTARPTDVMGIIEDLTRSRLRAAGIGHGAILTGSFVSLLSHGGMADRKLRNIAHYHQLFPEYRIVFIGDSGQGDVRVATRLRTQLGGAVDAALIHDVVGTPPEQRLRHAADGVEFFDTYAQAAVVVRRLGLISDNALDAVVDETVAGFDRVPWTSREQESRARALLSADLELVSAARANR</sequence>
<evidence type="ECO:0000259" key="1">
    <source>
        <dbReference type="Pfam" id="PF09949"/>
    </source>
</evidence>
<accession>A0ABX0SI80</accession>
<dbReference type="EMBL" id="JAAMOZ010000001">
    <property type="protein sequence ID" value="NIH57685.1"/>
    <property type="molecule type" value="Genomic_DNA"/>
</dbReference>
<dbReference type="Proteomes" id="UP000749311">
    <property type="component" value="Unassembled WGS sequence"/>
</dbReference>
<proteinExistence type="predicted"/>
<evidence type="ECO:0000313" key="2">
    <source>
        <dbReference type="EMBL" id="NIH57685.1"/>
    </source>
</evidence>
<name>A0ABX0SI80_9ACTN</name>
<organism evidence="2 3">
    <name type="scientific">Brooklawnia cerclae</name>
    <dbReference type="NCBI Taxonomy" id="349934"/>
    <lineage>
        <taxon>Bacteria</taxon>
        <taxon>Bacillati</taxon>
        <taxon>Actinomycetota</taxon>
        <taxon>Actinomycetes</taxon>
        <taxon>Propionibacteriales</taxon>
        <taxon>Propionibacteriaceae</taxon>
        <taxon>Brooklawnia</taxon>
    </lineage>
</organism>
<feature type="domain" description="Phosphatidate phosphatase APP1 catalytic" evidence="1">
    <location>
        <begin position="176"/>
        <end position="321"/>
    </location>
</feature>
<reference evidence="2 3" key="1">
    <citation type="submission" date="2020-02" db="EMBL/GenBank/DDBJ databases">
        <title>Sequencing the genomes of 1000 actinobacteria strains.</title>
        <authorList>
            <person name="Klenk H.-P."/>
        </authorList>
    </citation>
    <scope>NUCLEOTIDE SEQUENCE [LARGE SCALE GENOMIC DNA]</scope>
    <source>
        <strain evidence="2 3">DSM 19609</strain>
    </source>
</reference>
<protein>
    <recommendedName>
        <fullName evidence="1">Phosphatidate phosphatase APP1 catalytic domain-containing protein</fullName>
    </recommendedName>
</protein>
<keyword evidence="3" id="KW-1185">Reference proteome</keyword>
<dbReference type="RefSeq" id="WP_167167814.1">
    <property type="nucleotide sequence ID" value="NZ_BAAAOO010000007.1"/>
</dbReference>
<evidence type="ECO:0000313" key="3">
    <source>
        <dbReference type="Proteomes" id="UP000749311"/>
    </source>
</evidence>
<dbReference type="PANTHER" id="PTHR40861">
    <property type="entry name" value="DUF2183 DOMAIN-CONTAINING PROTEIN"/>
    <property type="match status" value="1"/>
</dbReference>
<dbReference type="InterPro" id="IPR019236">
    <property type="entry name" value="APP1_cat"/>
</dbReference>
<dbReference type="PANTHER" id="PTHR40861:SF1">
    <property type="entry name" value="PHOSPHATIDATE PHOSPHATASE APP1 CATALYTIC DOMAIN-CONTAINING PROTEIN"/>
    <property type="match status" value="1"/>
</dbReference>